<evidence type="ECO:0000256" key="8">
    <source>
        <dbReference type="SAM" id="Phobius"/>
    </source>
</evidence>
<keyword evidence="10" id="KW-1185">Reference proteome</keyword>
<keyword evidence="6 8" id="KW-1133">Transmembrane helix</keyword>
<dbReference type="PRINTS" id="PR00702">
    <property type="entry name" value="ACRIFLAVINRP"/>
</dbReference>
<dbReference type="Gene3D" id="1.20.1640.10">
    <property type="entry name" value="Multidrug efflux transporter AcrB transmembrane domain"/>
    <property type="match status" value="2"/>
</dbReference>
<evidence type="ECO:0000256" key="4">
    <source>
        <dbReference type="ARBA" id="ARBA00022475"/>
    </source>
</evidence>
<feature type="transmembrane region" description="Helical" evidence="8">
    <location>
        <begin position="474"/>
        <end position="495"/>
    </location>
</feature>
<evidence type="ECO:0000256" key="1">
    <source>
        <dbReference type="ARBA" id="ARBA00004651"/>
    </source>
</evidence>
<evidence type="ECO:0000256" key="7">
    <source>
        <dbReference type="ARBA" id="ARBA00023136"/>
    </source>
</evidence>
<dbReference type="SUPFAM" id="SSF82693">
    <property type="entry name" value="Multidrug efflux transporter AcrB pore domain, PN1, PN2, PC1 and PC2 subdomains"/>
    <property type="match status" value="2"/>
</dbReference>
<dbReference type="NCBIfam" id="TIGR00914">
    <property type="entry name" value="2A0601"/>
    <property type="match status" value="1"/>
</dbReference>
<dbReference type="GO" id="GO:0008324">
    <property type="term" value="F:monoatomic cation transmembrane transporter activity"/>
    <property type="evidence" value="ECO:0007669"/>
    <property type="project" value="InterPro"/>
</dbReference>
<evidence type="ECO:0000256" key="6">
    <source>
        <dbReference type="ARBA" id="ARBA00022989"/>
    </source>
</evidence>
<dbReference type="EMBL" id="WTYD01000001">
    <property type="protein sequence ID" value="MXO53301.1"/>
    <property type="molecule type" value="Genomic_DNA"/>
</dbReference>
<feature type="transmembrane region" description="Helical" evidence="8">
    <location>
        <begin position="890"/>
        <end position="908"/>
    </location>
</feature>
<dbReference type="SUPFAM" id="SSF82866">
    <property type="entry name" value="Multidrug efflux transporter AcrB transmembrane domain"/>
    <property type="match status" value="2"/>
</dbReference>
<reference evidence="9 10" key="1">
    <citation type="submission" date="2019-12" db="EMBL/GenBank/DDBJ databases">
        <title>Genomic-based taxomic classification of the family Erythrobacteraceae.</title>
        <authorList>
            <person name="Xu L."/>
        </authorList>
    </citation>
    <scope>NUCLEOTIDE SEQUENCE [LARGE SCALE GENOMIC DNA]</scope>
    <source>
        <strain evidence="9 10">JCM 17468</strain>
    </source>
</reference>
<dbReference type="Proteomes" id="UP000430272">
    <property type="component" value="Unassembled WGS sequence"/>
</dbReference>
<evidence type="ECO:0000313" key="9">
    <source>
        <dbReference type="EMBL" id="MXO53301.1"/>
    </source>
</evidence>
<feature type="transmembrane region" description="Helical" evidence="8">
    <location>
        <begin position="391"/>
        <end position="413"/>
    </location>
</feature>
<comment type="subcellular location">
    <subcellularLocation>
        <location evidence="1">Cell membrane</location>
        <topology evidence="1">Multi-pass membrane protein</topology>
    </subcellularLocation>
</comment>
<feature type="transmembrane region" description="Helical" evidence="8">
    <location>
        <begin position="963"/>
        <end position="985"/>
    </location>
</feature>
<sequence>MLERLVRWSLENRVAVYAIALLLTAFGAWTAMRTPVDVLPDLTAPTVTVVVDAGGYTPTEVEQRITIPLETALNGAPGLRRIRSNSATGLAVVTMEYDWSTEPEQARRVTAERLQTATDELPDDVPPPHMTPASSVMGEIMFVAMRSDTASPMELKSTADWIVRRRVMSVPGIAEVMTIGGDERQVQLLVDPARLSARGIGLNQVVEAMSSASANQSAGVVVENGQELLIEGVGRAATAEEFGNVVVGETGGLPVLAREVGEIRIGEGLKRGTGAFNGEPAVILAIQKQPGANTLELTDRLDTVFAEIQRTLPEGMVLETQVFRQSDFIQRSVDNVTTALIEGLVLVAIIVFIFLVSWRATAVALAAIPVSVVSAIIVINSGGGTINTMTLGGLAIALGMLVDDAIIVVENVVRRLRLEREKPEGERESDIKVVAAATSEVQGAIIFATLIILLVFLPIFGLTGIEGRLLQPLALAYGVSLLASLAVALTLTPALSYDLLSRKPEDIGNEPKWVIRMKSWYDGVLSRWLDRWKVLAIASLVMVGAAGIGIALAGRSFLPEFNEGSLTVNVTTLPGTSLEDSDRAASEVEAALLSQPEVLTTARRTGRAPGDPHAQEVFASEIEATLAEDGRDREELVSALRGAVGAVPGVQAIFGQPIGHRIDHILSGARANIAIKVFAPDTDTLQTITTQVESAVSSIPGAVDVQKDTQSRVPYLRVRLRRADLANYGLAVEDVTGAIQAAIAGAEVGQLVERPVITDVVVRYDPAQYNDAGQMENMLLAAPDGQLLPLAAVADVVRDQGPNAITRESVERMQLVMANVSGRDLGAVVEDVESALEGIDLPQGSHIELGGQFESAASATRTLLALGLIVLVGMFLLLRQAFRSSNDAALVMINLPLALVGGVVGLWLTGGVLSVATIVGFITLFGIATRNGVMMVTHIKHLQEVEGVSDLAEAVRRGAEERLVPILMTAISAGLALVPLAIAMGEPGSEIQAPMAIVILCGLTSSTVLNMLVLPAIYLKVTRDGWGVGRLRDRIQRGDDSTVTKPEPAS</sequence>
<dbReference type="Gene3D" id="3.30.70.1320">
    <property type="entry name" value="Multidrug efflux transporter AcrB pore domain like"/>
    <property type="match status" value="1"/>
</dbReference>
<feature type="transmembrane region" description="Helical" evidence="8">
    <location>
        <begin position="914"/>
        <end position="933"/>
    </location>
</feature>
<dbReference type="AlphaFoldDB" id="A0A844Y5R0"/>
<dbReference type="InterPro" id="IPR001036">
    <property type="entry name" value="Acrflvin-R"/>
</dbReference>
<dbReference type="SUPFAM" id="SSF82714">
    <property type="entry name" value="Multidrug efflux transporter AcrB TolC docking domain, DN and DC subdomains"/>
    <property type="match status" value="2"/>
</dbReference>
<comment type="similarity">
    <text evidence="2">Belongs to the resistance-nodulation-cell division (RND) (TC 2.A.6) family.</text>
</comment>
<dbReference type="PANTHER" id="PTHR32063">
    <property type="match status" value="1"/>
</dbReference>
<feature type="transmembrane region" description="Helical" evidence="8">
    <location>
        <begin position="862"/>
        <end position="878"/>
    </location>
</feature>
<feature type="transmembrane region" description="Helical" evidence="8">
    <location>
        <begin position="433"/>
        <end position="462"/>
    </location>
</feature>
<dbReference type="Gene3D" id="3.30.70.1440">
    <property type="entry name" value="Multidrug efflux transporter AcrB pore domain"/>
    <property type="match status" value="1"/>
</dbReference>
<evidence type="ECO:0000256" key="3">
    <source>
        <dbReference type="ARBA" id="ARBA00022448"/>
    </source>
</evidence>
<feature type="transmembrane region" description="Helical" evidence="8">
    <location>
        <begin position="534"/>
        <end position="553"/>
    </location>
</feature>
<proteinExistence type="inferred from homology"/>
<dbReference type="GO" id="GO:0042910">
    <property type="term" value="F:xenobiotic transmembrane transporter activity"/>
    <property type="evidence" value="ECO:0007669"/>
    <property type="project" value="TreeGrafter"/>
</dbReference>
<comment type="caution">
    <text evidence="9">The sequence shown here is derived from an EMBL/GenBank/DDBJ whole genome shotgun (WGS) entry which is preliminary data.</text>
</comment>
<evidence type="ECO:0000313" key="10">
    <source>
        <dbReference type="Proteomes" id="UP000430272"/>
    </source>
</evidence>
<evidence type="ECO:0000256" key="2">
    <source>
        <dbReference type="ARBA" id="ARBA00010942"/>
    </source>
</evidence>
<keyword evidence="5 8" id="KW-0812">Transmembrane</keyword>
<organism evidence="9 10">
    <name type="scientific">Qipengyuania pelagi</name>
    <dbReference type="NCBI Taxonomy" id="994320"/>
    <lineage>
        <taxon>Bacteria</taxon>
        <taxon>Pseudomonadati</taxon>
        <taxon>Pseudomonadota</taxon>
        <taxon>Alphaproteobacteria</taxon>
        <taxon>Sphingomonadales</taxon>
        <taxon>Erythrobacteraceae</taxon>
        <taxon>Qipengyuania</taxon>
    </lineage>
</organism>
<dbReference type="Gene3D" id="3.30.70.1430">
    <property type="entry name" value="Multidrug efflux transporter AcrB pore domain"/>
    <property type="match status" value="2"/>
</dbReference>
<dbReference type="OrthoDB" id="9758757at2"/>
<keyword evidence="7 8" id="KW-0472">Membrane</keyword>
<feature type="transmembrane region" description="Helical" evidence="8">
    <location>
        <begin position="362"/>
        <end position="379"/>
    </location>
</feature>
<keyword evidence="3" id="KW-0813">Transport</keyword>
<evidence type="ECO:0000256" key="5">
    <source>
        <dbReference type="ARBA" id="ARBA00022692"/>
    </source>
</evidence>
<dbReference type="Gene3D" id="3.30.2090.10">
    <property type="entry name" value="Multidrug efflux transporter AcrB TolC docking domain, DN and DC subdomains"/>
    <property type="match status" value="2"/>
</dbReference>
<dbReference type="Pfam" id="PF00873">
    <property type="entry name" value="ACR_tran"/>
    <property type="match status" value="1"/>
</dbReference>
<keyword evidence="4" id="KW-1003">Cell membrane</keyword>
<accession>A0A844Y5R0</accession>
<dbReference type="GO" id="GO:0005886">
    <property type="term" value="C:plasma membrane"/>
    <property type="evidence" value="ECO:0007669"/>
    <property type="project" value="UniProtKB-SubCell"/>
</dbReference>
<dbReference type="InterPro" id="IPR027463">
    <property type="entry name" value="AcrB_DN_DC_subdom"/>
</dbReference>
<feature type="transmembrane region" description="Helical" evidence="8">
    <location>
        <begin position="336"/>
        <end position="355"/>
    </location>
</feature>
<feature type="transmembrane region" description="Helical" evidence="8">
    <location>
        <begin position="991"/>
        <end position="1013"/>
    </location>
</feature>
<name>A0A844Y5R0_9SPHN</name>
<dbReference type="PANTHER" id="PTHR32063:SF4">
    <property type="entry name" value="SLR6043 PROTEIN"/>
    <property type="match status" value="1"/>
</dbReference>
<protein>
    <submittedName>
        <fullName evidence="9">CusA/CzcA family heavy metal efflux RND transporter</fullName>
    </submittedName>
</protein>
<dbReference type="RefSeq" id="WP_160660178.1">
    <property type="nucleotide sequence ID" value="NZ_BAABDV010000001.1"/>
</dbReference>
<dbReference type="InterPro" id="IPR004763">
    <property type="entry name" value="CusA-like"/>
</dbReference>
<gene>
    <name evidence="9" type="ORF">GRI47_04675</name>
</gene>